<keyword evidence="2" id="KW-1185">Reference proteome</keyword>
<dbReference type="EMBL" id="JAYWIO010000008">
    <property type="protein sequence ID" value="KAK7244013.1"/>
    <property type="molecule type" value="Genomic_DNA"/>
</dbReference>
<name>A0AAN9E327_CROPI</name>
<comment type="caution">
    <text evidence="1">The sequence shown here is derived from an EMBL/GenBank/DDBJ whole genome shotgun (WGS) entry which is preliminary data.</text>
</comment>
<evidence type="ECO:0000313" key="1">
    <source>
        <dbReference type="EMBL" id="KAK7244013.1"/>
    </source>
</evidence>
<organism evidence="1 2">
    <name type="scientific">Crotalaria pallida</name>
    <name type="common">Smooth rattlebox</name>
    <name type="synonym">Crotalaria striata</name>
    <dbReference type="NCBI Taxonomy" id="3830"/>
    <lineage>
        <taxon>Eukaryota</taxon>
        <taxon>Viridiplantae</taxon>
        <taxon>Streptophyta</taxon>
        <taxon>Embryophyta</taxon>
        <taxon>Tracheophyta</taxon>
        <taxon>Spermatophyta</taxon>
        <taxon>Magnoliopsida</taxon>
        <taxon>eudicotyledons</taxon>
        <taxon>Gunneridae</taxon>
        <taxon>Pentapetalae</taxon>
        <taxon>rosids</taxon>
        <taxon>fabids</taxon>
        <taxon>Fabales</taxon>
        <taxon>Fabaceae</taxon>
        <taxon>Papilionoideae</taxon>
        <taxon>50 kb inversion clade</taxon>
        <taxon>genistoids sensu lato</taxon>
        <taxon>core genistoids</taxon>
        <taxon>Crotalarieae</taxon>
        <taxon>Crotalaria</taxon>
    </lineage>
</organism>
<dbReference type="Proteomes" id="UP001372338">
    <property type="component" value="Unassembled WGS sequence"/>
</dbReference>
<dbReference type="AlphaFoldDB" id="A0AAN9E327"/>
<evidence type="ECO:0000313" key="2">
    <source>
        <dbReference type="Proteomes" id="UP001372338"/>
    </source>
</evidence>
<dbReference type="PANTHER" id="PTHR37611">
    <property type="entry name" value="VIRUS-SPECIFIC-SIGNALING-PATHWAY REGULATED PROTEIN-RELATED"/>
    <property type="match status" value="1"/>
</dbReference>
<proteinExistence type="predicted"/>
<protein>
    <submittedName>
        <fullName evidence="1">Uncharacterized protein</fullName>
    </submittedName>
</protein>
<accession>A0AAN9E327</accession>
<gene>
    <name evidence="1" type="ORF">RIF29_38830</name>
</gene>
<dbReference type="PANTHER" id="PTHR37611:SF2">
    <property type="entry name" value="VIRUS-SPECIFIC-SIGNALING-PATHWAY REGULATED PROTEIN-RELATED"/>
    <property type="match status" value="1"/>
</dbReference>
<sequence length="163" mass="18120">MASQVSEILAFNNGEDDGVSEMEVMEINGSLLMSLMEESPCDESDDDQLDSLIKSFEAEISGSKMDGHDSASTGSELVISNIGEDTQSWNIGEMDGQDYYWASSSEFGVEWVDMDLMPSSPFDDKSWLIDHYGDGMDNKVYDGFAMGEHGFNSLWQDSYNLVR</sequence>
<reference evidence="1 2" key="1">
    <citation type="submission" date="2024-01" db="EMBL/GenBank/DDBJ databases">
        <title>The genomes of 5 underutilized Papilionoideae crops provide insights into root nodulation and disease resistanc.</title>
        <authorList>
            <person name="Yuan L."/>
        </authorList>
    </citation>
    <scope>NUCLEOTIDE SEQUENCE [LARGE SCALE GENOMIC DNA]</scope>
    <source>
        <strain evidence="1">ZHUSHIDOU_FW_LH</strain>
        <tissue evidence="1">Leaf</tissue>
    </source>
</reference>